<dbReference type="EMBL" id="FOUU01000002">
    <property type="protein sequence ID" value="SFM60750.1"/>
    <property type="molecule type" value="Genomic_DNA"/>
</dbReference>
<evidence type="ECO:0000256" key="1">
    <source>
        <dbReference type="ARBA" id="ARBA00005250"/>
    </source>
</evidence>
<reference evidence="3 4" key="1">
    <citation type="submission" date="2016-10" db="EMBL/GenBank/DDBJ databases">
        <authorList>
            <person name="de Groot N.N."/>
        </authorList>
    </citation>
    <scope>NUCLEOTIDE SEQUENCE [LARGE SCALE GENOMIC DNA]</scope>
    <source>
        <strain evidence="3 4">DSM 9990</strain>
    </source>
</reference>
<gene>
    <name evidence="3" type="ORF">SAMN05660836_00820</name>
</gene>
<evidence type="ECO:0000313" key="3">
    <source>
        <dbReference type="EMBL" id="SFM60750.1"/>
    </source>
</evidence>
<keyword evidence="4" id="KW-1185">Reference proteome</keyword>
<dbReference type="OrthoDB" id="9802248at2"/>
<dbReference type="InterPro" id="IPR050855">
    <property type="entry name" value="NDM-1-like"/>
</dbReference>
<dbReference type="CDD" id="cd06262">
    <property type="entry name" value="metallo-hydrolase-like_MBL-fold"/>
    <property type="match status" value="1"/>
</dbReference>
<dbReference type="AlphaFoldDB" id="A0A1I4S8Y9"/>
<dbReference type="SUPFAM" id="SSF56281">
    <property type="entry name" value="Metallo-hydrolase/oxidoreductase"/>
    <property type="match status" value="1"/>
</dbReference>
<dbReference type="PANTHER" id="PTHR42951">
    <property type="entry name" value="METALLO-BETA-LACTAMASE DOMAIN-CONTAINING"/>
    <property type="match status" value="1"/>
</dbReference>
<dbReference type="GO" id="GO:0017001">
    <property type="term" value="P:antibiotic catabolic process"/>
    <property type="evidence" value="ECO:0007669"/>
    <property type="project" value="UniProtKB-ARBA"/>
</dbReference>
<dbReference type="STRING" id="39841.SAMN05660836_00820"/>
<dbReference type="SMART" id="SM00849">
    <property type="entry name" value="Lactamase_B"/>
    <property type="match status" value="1"/>
</dbReference>
<dbReference type="InterPro" id="IPR001279">
    <property type="entry name" value="Metallo-B-lactamas"/>
</dbReference>
<accession>A0A1I4S8Y9</accession>
<comment type="similarity">
    <text evidence="1">Belongs to the metallo-beta-lactamase superfamily. Class-B beta-lactamase family.</text>
</comment>
<dbReference type="Gene3D" id="3.60.15.10">
    <property type="entry name" value="Ribonuclease Z/Hydroxyacylglutathione hydrolase-like"/>
    <property type="match status" value="1"/>
</dbReference>
<protein>
    <submittedName>
        <fullName evidence="3">Glyoxylase, beta-lactamase superfamily II</fullName>
    </submittedName>
</protein>
<feature type="domain" description="Metallo-beta-lactamase" evidence="2">
    <location>
        <begin position="26"/>
        <end position="197"/>
    </location>
</feature>
<dbReference type="InterPro" id="IPR036866">
    <property type="entry name" value="RibonucZ/Hydroxyglut_hydro"/>
</dbReference>
<dbReference type="PANTHER" id="PTHR42951:SF4">
    <property type="entry name" value="ACYL-COENZYME A THIOESTERASE MBLAC2"/>
    <property type="match status" value="1"/>
</dbReference>
<sequence>MLSVSNYDKVTVGDGRVAIPGIFSLRVFLYHLDGLLIDTGPSRLSKAIRLFVMQYKPEQVAVTHTHEDHCGLASWINEKFPSTPIYTHPSGVQFAGRPACLPFYRRIFWGKREPFKARPYDGEVLRTDRYLFRVIHVGGHCPDHVVLYEERKGWLFTGDLFVTPYPRIGFFEENYSEHIKALEFLLSLKPEVIFCAHSGVHREAQTLLKERLDYLKEIRSKVVELRNAGLSDEKIVKIIFPQKPPIVYLSRGEWSAYHIVRSL</sequence>
<dbReference type="Proteomes" id="UP000199611">
    <property type="component" value="Unassembled WGS sequence"/>
</dbReference>
<evidence type="ECO:0000259" key="2">
    <source>
        <dbReference type="SMART" id="SM00849"/>
    </source>
</evidence>
<name>A0A1I4S8Y9_9BACT</name>
<dbReference type="RefSeq" id="WP_093393689.1">
    <property type="nucleotide sequence ID" value="NZ_FOUU01000002.1"/>
</dbReference>
<evidence type="ECO:0000313" key="4">
    <source>
        <dbReference type="Proteomes" id="UP000199611"/>
    </source>
</evidence>
<proteinExistence type="inferred from homology"/>
<organism evidence="3 4">
    <name type="scientific">Thermodesulforhabdus norvegica</name>
    <dbReference type="NCBI Taxonomy" id="39841"/>
    <lineage>
        <taxon>Bacteria</taxon>
        <taxon>Pseudomonadati</taxon>
        <taxon>Thermodesulfobacteriota</taxon>
        <taxon>Syntrophobacteria</taxon>
        <taxon>Syntrophobacterales</taxon>
        <taxon>Thermodesulforhabdaceae</taxon>
        <taxon>Thermodesulforhabdus</taxon>
    </lineage>
</organism>
<dbReference type="Pfam" id="PF00753">
    <property type="entry name" value="Lactamase_B"/>
    <property type="match status" value="1"/>
</dbReference>